<keyword evidence="2 6" id="KW-0862">Zinc</keyword>
<dbReference type="PATRIC" id="fig|1133569.4.peg.1191"/>
<comment type="PTM">
    <text evidence="6">Under oxidizing conditions two disulfide bonds are formed involving the reactive cysteines. Under reducing conditions zinc is bound to the reactive cysteines and the protein is inactive.</text>
</comment>
<name>A0A0R2CBT5_9LACO</name>
<dbReference type="Gene3D" id="3.55.30.10">
    <property type="entry name" value="Hsp33 domain"/>
    <property type="match status" value="1"/>
</dbReference>
<dbReference type="InterPro" id="IPR016154">
    <property type="entry name" value="Heat_shock_Hsp33_C"/>
</dbReference>
<dbReference type="GO" id="GO:0044183">
    <property type="term" value="F:protein folding chaperone"/>
    <property type="evidence" value="ECO:0007669"/>
    <property type="project" value="TreeGrafter"/>
</dbReference>
<dbReference type="STRING" id="1133569.FD21_GL001062"/>
<evidence type="ECO:0000256" key="1">
    <source>
        <dbReference type="ARBA" id="ARBA00022490"/>
    </source>
</evidence>
<dbReference type="GO" id="GO:0042026">
    <property type="term" value="P:protein refolding"/>
    <property type="evidence" value="ECO:0007669"/>
    <property type="project" value="TreeGrafter"/>
</dbReference>
<dbReference type="Pfam" id="PF01430">
    <property type="entry name" value="HSP33"/>
    <property type="match status" value="1"/>
</dbReference>
<dbReference type="PIRSF" id="PIRSF005261">
    <property type="entry name" value="Heat_shock_Hsp33"/>
    <property type="match status" value="1"/>
</dbReference>
<proteinExistence type="inferred from homology"/>
<feature type="disulfide bond" description="Redox-active" evidence="6">
    <location>
        <begin position="271"/>
        <end position="274"/>
    </location>
</feature>
<comment type="caution">
    <text evidence="7">The sequence shown here is derived from an EMBL/GenBank/DDBJ whole genome shotgun (WGS) entry which is preliminary data.</text>
</comment>
<dbReference type="SUPFAM" id="SSF118352">
    <property type="entry name" value="HSP33 redox switch-like"/>
    <property type="match status" value="1"/>
</dbReference>
<dbReference type="PANTHER" id="PTHR30111:SF1">
    <property type="entry name" value="33 KDA CHAPERONIN"/>
    <property type="match status" value="1"/>
</dbReference>
<dbReference type="SUPFAM" id="SSF64397">
    <property type="entry name" value="Hsp33 domain"/>
    <property type="match status" value="1"/>
</dbReference>
<dbReference type="OrthoDB" id="9776534at2"/>
<dbReference type="AlphaFoldDB" id="A0A0R2CBT5"/>
<dbReference type="Gene3D" id="3.90.1280.10">
    <property type="entry name" value="HSP33 redox switch-like"/>
    <property type="match status" value="1"/>
</dbReference>
<keyword evidence="1 6" id="KW-0963">Cytoplasm</keyword>
<reference evidence="7 8" key="1">
    <citation type="journal article" date="2015" name="Genome Announc.">
        <title>Expanding the biotechnology potential of lactobacilli through comparative genomics of 213 strains and associated genera.</title>
        <authorList>
            <person name="Sun Z."/>
            <person name="Harris H.M."/>
            <person name="McCann A."/>
            <person name="Guo C."/>
            <person name="Argimon S."/>
            <person name="Zhang W."/>
            <person name="Yang X."/>
            <person name="Jeffery I.B."/>
            <person name="Cooney J.C."/>
            <person name="Kagawa T.F."/>
            <person name="Liu W."/>
            <person name="Song Y."/>
            <person name="Salvetti E."/>
            <person name="Wrobel A."/>
            <person name="Rasinkangas P."/>
            <person name="Parkhill J."/>
            <person name="Rea M.C."/>
            <person name="O'Sullivan O."/>
            <person name="Ritari J."/>
            <person name="Douillard F.P."/>
            <person name="Paul Ross R."/>
            <person name="Yang R."/>
            <person name="Briner A.E."/>
            <person name="Felis G.E."/>
            <person name="de Vos W.M."/>
            <person name="Barrangou R."/>
            <person name="Klaenhammer T.R."/>
            <person name="Caufield P.W."/>
            <person name="Cui Y."/>
            <person name="Zhang H."/>
            <person name="O'Toole P.W."/>
        </authorList>
    </citation>
    <scope>NUCLEOTIDE SEQUENCE [LARGE SCALE GENOMIC DNA]</scope>
    <source>
        <strain evidence="7 8">DSM 20605</strain>
    </source>
</reference>
<keyword evidence="3 6" id="KW-1015">Disulfide bond</keyword>
<dbReference type="InterPro" id="IPR016153">
    <property type="entry name" value="Heat_shock_Hsp33_N"/>
</dbReference>
<evidence type="ECO:0000313" key="7">
    <source>
        <dbReference type="EMBL" id="KRM88578.1"/>
    </source>
</evidence>
<comment type="subcellular location">
    <subcellularLocation>
        <location evidence="6">Cytoplasm</location>
    </subcellularLocation>
</comment>
<keyword evidence="8" id="KW-1185">Reference proteome</keyword>
<dbReference type="GO" id="GO:0051082">
    <property type="term" value="F:unfolded protein binding"/>
    <property type="evidence" value="ECO:0007669"/>
    <property type="project" value="UniProtKB-UniRule"/>
</dbReference>
<accession>A0A0R2CBT5</accession>
<dbReference type="HAMAP" id="MF_00117">
    <property type="entry name" value="HslO"/>
    <property type="match status" value="1"/>
</dbReference>
<evidence type="ECO:0000256" key="5">
    <source>
        <dbReference type="ARBA" id="ARBA00023284"/>
    </source>
</evidence>
<dbReference type="Proteomes" id="UP000051576">
    <property type="component" value="Unassembled WGS sequence"/>
</dbReference>
<evidence type="ECO:0000256" key="4">
    <source>
        <dbReference type="ARBA" id="ARBA00023186"/>
    </source>
</evidence>
<evidence type="ECO:0000256" key="2">
    <source>
        <dbReference type="ARBA" id="ARBA00022833"/>
    </source>
</evidence>
<comment type="function">
    <text evidence="6">Redox regulated molecular chaperone. Protects both thermally unfolding and oxidatively damaged proteins from irreversible aggregation. Plays an important role in the bacterial defense system toward oxidative stress.</text>
</comment>
<keyword evidence="4 6" id="KW-0143">Chaperone</keyword>
<dbReference type="InterPro" id="IPR000397">
    <property type="entry name" value="Heat_shock_Hsp33"/>
</dbReference>
<evidence type="ECO:0000313" key="8">
    <source>
        <dbReference type="Proteomes" id="UP000051576"/>
    </source>
</evidence>
<organism evidence="7 8">
    <name type="scientific">Liquorilactobacillus vini DSM 20605</name>
    <dbReference type="NCBI Taxonomy" id="1133569"/>
    <lineage>
        <taxon>Bacteria</taxon>
        <taxon>Bacillati</taxon>
        <taxon>Bacillota</taxon>
        <taxon>Bacilli</taxon>
        <taxon>Lactobacillales</taxon>
        <taxon>Lactobacillaceae</taxon>
        <taxon>Liquorilactobacillus</taxon>
    </lineage>
</organism>
<evidence type="ECO:0000256" key="6">
    <source>
        <dbReference type="HAMAP-Rule" id="MF_00117"/>
    </source>
</evidence>
<dbReference type="eggNOG" id="COG1281">
    <property type="taxonomic scope" value="Bacteria"/>
</dbReference>
<sequence length="292" mass="31956">MQDYLTKVMAFNGQFRIYVANTTQLVTRAQQIHNTKPLAAVALGRTLTGTALLSAALLKTSGLLTIKIQGNGPLSPIIVDGNAQGQVKGYLHHPEYDWPQNDLQSISLQQAVGKNGNLAVIKDLGLKTPFTGQVPLVSGEIGQDLTYYLAKSEQMPAAVGVSVTLKQNFDIKSAGGFLVQVLPGAQPKMVEKVEKRIENLPAIGDLLAEDGSLENLILQIVKKDQFEILTKMPLNYSCNCTKEKFAKALASLPEKDLATILNEDHQAETVCRFCGKKYFFSELELEKLLKLK</sequence>
<dbReference type="CDD" id="cd00498">
    <property type="entry name" value="Hsp33"/>
    <property type="match status" value="1"/>
</dbReference>
<gene>
    <name evidence="6" type="primary">hslO</name>
    <name evidence="7" type="ORF">FD21_GL001062</name>
</gene>
<dbReference type="GO" id="GO:0005737">
    <property type="term" value="C:cytoplasm"/>
    <property type="evidence" value="ECO:0007669"/>
    <property type="project" value="UniProtKB-SubCell"/>
</dbReference>
<keyword evidence="5 6" id="KW-0676">Redox-active center</keyword>
<feature type="disulfide bond" description="Redox-active" evidence="6">
    <location>
        <begin position="238"/>
        <end position="240"/>
    </location>
</feature>
<dbReference type="NCBIfam" id="NF001033">
    <property type="entry name" value="PRK00114.1"/>
    <property type="match status" value="1"/>
</dbReference>
<evidence type="ECO:0000256" key="3">
    <source>
        <dbReference type="ARBA" id="ARBA00023157"/>
    </source>
</evidence>
<protein>
    <recommendedName>
        <fullName evidence="6">33 kDa chaperonin</fullName>
    </recommendedName>
    <alternativeName>
        <fullName evidence="6">Heat shock protein 33 homolog</fullName>
        <shortName evidence="6">HSP33</shortName>
    </alternativeName>
</protein>
<dbReference type="PANTHER" id="PTHR30111">
    <property type="entry name" value="33 KDA CHAPERONIN"/>
    <property type="match status" value="1"/>
</dbReference>
<dbReference type="EMBL" id="AYYX01000029">
    <property type="protein sequence ID" value="KRM88578.1"/>
    <property type="molecule type" value="Genomic_DNA"/>
</dbReference>
<comment type="similarity">
    <text evidence="6">Belongs to the HSP33 family.</text>
</comment>
<dbReference type="RefSeq" id="WP_010580375.1">
    <property type="nucleotide sequence ID" value="NZ_AHYZ01000078.1"/>
</dbReference>